<reference evidence="2 3" key="1">
    <citation type="submission" date="2021-10" db="EMBL/GenBank/DDBJ databases">
        <title>The diversity and Nitrogen Metabolism of Culturable Nitrate-Utilizing Bacteria Within the Oxygen Minimum Zone of the Changjiang (Yangtze River)Estuary.</title>
        <authorList>
            <person name="Zhang D."/>
            <person name="Zheng J."/>
            <person name="Liu S."/>
            <person name="He W."/>
        </authorList>
    </citation>
    <scope>NUCLEOTIDE SEQUENCE [LARGE SCALE GENOMIC DNA]</scope>
    <source>
        <strain evidence="2 3">FXH275-2</strain>
    </source>
</reference>
<comment type="caution">
    <text evidence="2">The sequence shown here is derived from an EMBL/GenBank/DDBJ whole genome shotgun (WGS) entry which is preliminary data.</text>
</comment>
<name>A0ABS8H8G2_9SPHN</name>
<evidence type="ECO:0008006" key="4">
    <source>
        <dbReference type="Google" id="ProtNLM"/>
    </source>
</evidence>
<keyword evidence="1" id="KW-0732">Signal</keyword>
<evidence type="ECO:0000256" key="1">
    <source>
        <dbReference type="SAM" id="SignalP"/>
    </source>
</evidence>
<keyword evidence="3" id="KW-1185">Reference proteome</keyword>
<dbReference type="RefSeq" id="WP_228227962.1">
    <property type="nucleotide sequence ID" value="NZ_JAJGNP010000020.1"/>
</dbReference>
<dbReference type="Proteomes" id="UP001198830">
    <property type="component" value="Unassembled WGS sequence"/>
</dbReference>
<evidence type="ECO:0000313" key="3">
    <source>
        <dbReference type="Proteomes" id="UP001198830"/>
    </source>
</evidence>
<dbReference type="EMBL" id="JAJGNP010000020">
    <property type="protein sequence ID" value="MCC4234470.1"/>
    <property type="molecule type" value="Genomic_DNA"/>
</dbReference>
<protein>
    <recommendedName>
        <fullName evidence="4">Lipoprotein</fullName>
    </recommendedName>
</protein>
<gene>
    <name evidence="2" type="ORF">LL253_17500</name>
</gene>
<evidence type="ECO:0000313" key="2">
    <source>
        <dbReference type="EMBL" id="MCC4234470.1"/>
    </source>
</evidence>
<organism evidence="2 3">
    <name type="scientific">Sphingobium soli</name>
    <dbReference type="NCBI Taxonomy" id="1591116"/>
    <lineage>
        <taxon>Bacteria</taxon>
        <taxon>Pseudomonadati</taxon>
        <taxon>Pseudomonadota</taxon>
        <taxon>Alphaproteobacteria</taxon>
        <taxon>Sphingomonadales</taxon>
        <taxon>Sphingomonadaceae</taxon>
        <taxon>Sphingobium</taxon>
    </lineage>
</organism>
<proteinExistence type="predicted"/>
<feature type="chain" id="PRO_5046230192" description="Lipoprotein" evidence="1">
    <location>
        <begin position="21"/>
        <end position="57"/>
    </location>
</feature>
<sequence>MRAALRLAALLMLTACQSMPAVSCENADRVRMAAALALRALDRVCPLQQAEALSDIY</sequence>
<accession>A0ABS8H8G2</accession>
<feature type="signal peptide" evidence="1">
    <location>
        <begin position="1"/>
        <end position="20"/>
    </location>
</feature>